<keyword evidence="2" id="KW-0547">Nucleotide-binding</keyword>
<gene>
    <name evidence="2" type="ORF">QQ020_22315</name>
</gene>
<dbReference type="Pfam" id="PF13521">
    <property type="entry name" value="AAA_28"/>
    <property type="match status" value="1"/>
</dbReference>
<keyword evidence="3" id="KW-1185">Reference proteome</keyword>
<dbReference type="InterPro" id="IPR038727">
    <property type="entry name" value="NadR/Ttd14_AAA_dom"/>
</dbReference>
<dbReference type="InterPro" id="IPR027417">
    <property type="entry name" value="P-loop_NTPase"/>
</dbReference>
<dbReference type="PANTHER" id="PTHR37512">
    <property type="entry name" value="TRIFUNCTIONAL NAD BIOSYNTHESIS/REGULATOR PROTEIN NADR"/>
    <property type="match status" value="1"/>
</dbReference>
<dbReference type="Gene3D" id="3.40.50.300">
    <property type="entry name" value="P-loop containing nucleotide triphosphate hydrolases"/>
    <property type="match status" value="1"/>
</dbReference>
<dbReference type="EMBL" id="JAUJEB010000005">
    <property type="protein sequence ID" value="MDN5214831.1"/>
    <property type="molecule type" value="Genomic_DNA"/>
</dbReference>
<protein>
    <submittedName>
        <fullName evidence="2">ATP-binding protein</fullName>
    </submittedName>
</protein>
<accession>A0ABT8LCA0</accession>
<dbReference type="GO" id="GO:0005524">
    <property type="term" value="F:ATP binding"/>
    <property type="evidence" value="ECO:0007669"/>
    <property type="project" value="UniProtKB-KW"/>
</dbReference>
<sequence>MEKIAKHTTAGALIKIAIVGPESTGKTFLARELASHYQVQWVPEFAREYLDKTDGKYQESDLLEIARGQVNLEDKIAAKNRGPLICDTNLLVIKIWSEHRYQQCHPWILAEWQRRKYHLHILCNIDFPWELDPLREHPHLRTYFFERYKAALMAAKSPFLVLSGSKVERFNAAVAAINNLR</sequence>
<organism evidence="2 3">
    <name type="scientific">Agaribacillus aureus</name>
    <dbReference type="NCBI Taxonomy" id="3051825"/>
    <lineage>
        <taxon>Bacteria</taxon>
        <taxon>Pseudomonadati</taxon>
        <taxon>Bacteroidota</taxon>
        <taxon>Cytophagia</taxon>
        <taxon>Cytophagales</taxon>
        <taxon>Splendidivirgaceae</taxon>
        <taxon>Agaribacillus</taxon>
    </lineage>
</organism>
<dbReference type="SUPFAM" id="SSF52540">
    <property type="entry name" value="P-loop containing nucleoside triphosphate hydrolases"/>
    <property type="match status" value="1"/>
</dbReference>
<evidence type="ECO:0000313" key="3">
    <source>
        <dbReference type="Proteomes" id="UP001172083"/>
    </source>
</evidence>
<feature type="domain" description="NadR/Ttd14 AAA" evidence="1">
    <location>
        <begin position="15"/>
        <end position="169"/>
    </location>
</feature>
<dbReference type="PANTHER" id="PTHR37512:SF1">
    <property type="entry name" value="NADR_TTD14 AAA DOMAIN-CONTAINING PROTEIN"/>
    <property type="match status" value="1"/>
</dbReference>
<evidence type="ECO:0000313" key="2">
    <source>
        <dbReference type="EMBL" id="MDN5214831.1"/>
    </source>
</evidence>
<dbReference type="Proteomes" id="UP001172083">
    <property type="component" value="Unassembled WGS sequence"/>
</dbReference>
<keyword evidence="2" id="KW-0067">ATP-binding</keyword>
<name>A0ABT8LCA0_9BACT</name>
<dbReference type="RefSeq" id="WP_346760169.1">
    <property type="nucleotide sequence ID" value="NZ_JAUJEB010000005.1"/>
</dbReference>
<evidence type="ECO:0000259" key="1">
    <source>
        <dbReference type="Pfam" id="PF13521"/>
    </source>
</evidence>
<comment type="caution">
    <text evidence="2">The sequence shown here is derived from an EMBL/GenBank/DDBJ whole genome shotgun (WGS) entry which is preliminary data.</text>
</comment>
<reference evidence="2" key="1">
    <citation type="submission" date="2023-06" db="EMBL/GenBank/DDBJ databases">
        <title>Genomic of Agaribacillus aureum.</title>
        <authorList>
            <person name="Wang G."/>
        </authorList>
    </citation>
    <scope>NUCLEOTIDE SEQUENCE</scope>
    <source>
        <strain evidence="2">BMA12</strain>
    </source>
</reference>
<dbReference type="InterPro" id="IPR052735">
    <property type="entry name" value="NAD_biosynth-regulator"/>
</dbReference>
<proteinExistence type="predicted"/>